<evidence type="ECO:0000256" key="1">
    <source>
        <dbReference type="SAM" id="SignalP"/>
    </source>
</evidence>
<dbReference type="KEGG" id="lsd:EMK97_16950"/>
<evidence type="ECO:0000313" key="3">
    <source>
        <dbReference type="Proteomes" id="UP000290244"/>
    </source>
</evidence>
<organism evidence="2 3">
    <name type="scientific">Litorilituus sediminis</name>
    <dbReference type="NCBI Taxonomy" id="718192"/>
    <lineage>
        <taxon>Bacteria</taxon>
        <taxon>Pseudomonadati</taxon>
        <taxon>Pseudomonadota</taxon>
        <taxon>Gammaproteobacteria</taxon>
        <taxon>Alteromonadales</taxon>
        <taxon>Colwelliaceae</taxon>
        <taxon>Litorilituus</taxon>
    </lineage>
</organism>
<gene>
    <name evidence="2" type="ORF">EMK97_16950</name>
</gene>
<protein>
    <submittedName>
        <fullName evidence="2">DUF3833 domain-containing protein</fullName>
    </submittedName>
</protein>
<dbReference type="Pfam" id="PF12915">
    <property type="entry name" value="DUF3833"/>
    <property type="match status" value="1"/>
</dbReference>
<keyword evidence="3" id="KW-1185">Reference proteome</keyword>
<dbReference type="AlphaFoldDB" id="A0A4P6P708"/>
<reference evidence="2 3" key="1">
    <citation type="submission" date="2018-12" db="EMBL/GenBank/DDBJ databases">
        <title>Complete genome of Litorilituus sediminis.</title>
        <authorList>
            <person name="Liu A."/>
            <person name="Rong J."/>
        </authorList>
    </citation>
    <scope>NUCLEOTIDE SEQUENCE [LARGE SCALE GENOMIC DNA]</scope>
    <source>
        <strain evidence="2 3">JCM 17549</strain>
    </source>
</reference>
<accession>A0A4P6P708</accession>
<proteinExistence type="predicted"/>
<dbReference type="Proteomes" id="UP000290244">
    <property type="component" value="Chromosome"/>
</dbReference>
<name>A0A4P6P708_9GAMM</name>
<evidence type="ECO:0000313" key="2">
    <source>
        <dbReference type="EMBL" id="QBG37304.1"/>
    </source>
</evidence>
<keyword evidence="1" id="KW-0732">Signal</keyword>
<dbReference type="RefSeq" id="WP_130603970.1">
    <property type="nucleotide sequence ID" value="NZ_CP034759.1"/>
</dbReference>
<dbReference type="PROSITE" id="PS51257">
    <property type="entry name" value="PROKAR_LIPOPROTEIN"/>
    <property type="match status" value="1"/>
</dbReference>
<dbReference type="EMBL" id="CP034759">
    <property type="protein sequence ID" value="QBG37304.1"/>
    <property type="molecule type" value="Genomic_DNA"/>
</dbReference>
<dbReference type="InterPro" id="IPR024409">
    <property type="entry name" value="DUF3833"/>
</dbReference>
<feature type="chain" id="PRO_5020443209" evidence="1">
    <location>
        <begin position="23"/>
        <end position="183"/>
    </location>
</feature>
<feature type="signal peptide" evidence="1">
    <location>
        <begin position="1"/>
        <end position="22"/>
    </location>
</feature>
<dbReference type="OrthoDB" id="5296954at2"/>
<sequence>MAVRLIFFIFLLTSLMSCSHNRQDYQNTTPKFDIKDYFQGRVLAWGTVQDFTDKVTRRFCVEIDASWQENNGVLAETFYFDDGEVSYRNWQLVKLAEGKYQGTAEDVVGVAYGQHAGFAFHWQYSLQVPIDDEVYTFTLDDWMYQLDDKRVLNKTKMKKLGVTVANITLFFEKSSASLTCKKD</sequence>